<sequence>MVTRDHPPLPHDFGHPRMQHWPSPLRRRQAAQYPWAQWTPWSASAYSYPSSLPATTAPLPPNMLPPQWTPYSAPAYPTPYRNVSIPMPGSAPLPCSALPPMNMRHPPHHAHYPPWINPASAPPPPHDPLPHEEHEDGPEPVWPTNLPPGSVPSQVCPLPNMDEPTPWEPGVFPPVPVGTTVPIRLHPALLYNPVDLSLPSLQWDILHGPSSARLLTPRCLFVAPPLDEEAIAPPTDTLYIVGDSEELKWWMAKEENRWGPLVLSKPDGKFTVRDVLDAIHTYFQQPLTAAQVAMIEEKEEAWGGKTRLRSARALRLEQSYIIEHNPTVYRRVDVVGGHRKFMGMRVQVYADDTWKILLGLMEGPSPRWTLDRKARW</sequence>
<dbReference type="EMBL" id="GL377309">
    <property type="protein sequence ID" value="EFI94968.1"/>
    <property type="molecule type" value="Genomic_DNA"/>
</dbReference>
<keyword evidence="4" id="KW-1185">Reference proteome</keyword>
<reference evidence="3 4" key="1">
    <citation type="journal article" date="2010" name="Nat. Biotechnol.">
        <title>Genome sequence of the model mushroom Schizophyllum commune.</title>
        <authorList>
            <person name="Ohm R.A."/>
            <person name="de Jong J.F."/>
            <person name="Lugones L.G."/>
            <person name="Aerts A."/>
            <person name="Kothe E."/>
            <person name="Stajich J.E."/>
            <person name="de Vries R.P."/>
            <person name="Record E."/>
            <person name="Levasseur A."/>
            <person name="Baker S.E."/>
            <person name="Bartholomew K.A."/>
            <person name="Coutinho P.M."/>
            <person name="Erdmann S."/>
            <person name="Fowler T.J."/>
            <person name="Gathman A.C."/>
            <person name="Lombard V."/>
            <person name="Henrissat B."/>
            <person name="Knabe N."/>
            <person name="Kuees U."/>
            <person name="Lilly W.W."/>
            <person name="Lindquist E."/>
            <person name="Lucas S."/>
            <person name="Magnuson J.K."/>
            <person name="Piumi F."/>
            <person name="Raudaskoski M."/>
            <person name="Salamov A."/>
            <person name="Schmutz J."/>
            <person name="Schwarze F.W.M.R."/>
            <person name="vanKuyk P.A."/>
            <person name="Horton J.S."/>
            <person name="Grigoriev I.V."/>
            <person name="Woesten H.A.B."/>
        </authorList>
    </citation>
    <scope>NUCLEOTIDE SEQUENCE [LARGE SCALE GENOMIC DNA]</scope>
    <source>
        <strain evidence="4">H4-8 / FGSC 9210</strain>
    </source>
</reference>
<dbReference type="OMA" id="NWISRTP"/>
<gene>
    <name evidence="3" type="ORF">SCHCODRAFT_111639</name>
</gene>
<dbReference type="OrthoDB" id="3241567at2759"/>
<protein>
    <recommendedName>
        <fullName evidence="2">DUF6699 domain-containing protein</fullName>
    </recommendedName>
</protein>
<dbReference type="InterPro" id="IPR046522">
    <property type="entry name" value="DUF6699"/>
</dbReference>
<feature type="compositionally biased region" description="Basic and acidic residues" evidence="1">
    <location>
        <begin position="1"/>
        <end position="15"/>
    </location>
</feature>
<organism evidence="4">
    <name type="scientific">Schizophyllum commune (strain H4-8 / FGSC 9210)</name>
    <name type="common">Split gill fungus</name>
    <dbReference type="NCBI Taxonomy" id="578458"/>
    <lineage>
        <taxon>Eukaryota</taxon>
        <taxon>Fungi</taxon>
        <taxon>Dikarya</taxon>
        <taxon>Basidiomycota</taxon>
        <taxon>Agaricomycotina</taxon>
        <taxon>Agaricomycetes</taxon>
        <taxon>Agaricomycetidae</taxon>
        <taxon>Agaricales</taxon>
        <taxon>Schizophyllaceae</taxon>
        <taxon>Schizophyllum</taxon>
    </lineage>
</organism>
<evidence type="ECO:0000259" key="2">
    <source>
        <dbReference type="Pfam" id="PF20415"/>
    </source>
</evidence>
<accession>D8QCP7</accession>
<feature type="region of interest" description="Disordered" evidence="1">
    <location>
        <begin position="1"/>
        <end position="21"/>
    </location>
</feature>
<dbReference type="eggNOG" id="ENOG502RCC7">
    <property type="taxonomic scope" value="Eukaryota"/>
</dbReference>
<evidence type="ECO:0000313" key="4">
    <source>
        <dbReference type="Proteomes" id="UP000007431"/>
    </source>
</evidence>
<dbReference type="InParanoid" id="D8QCP7"/>
<dbReference type="VEuPathDB" id="FungiDB:SCHCODRAFT_02586404"/>
<dbReference type="RefSeq" id="XP_003029871.1">
    <property type="nucleotide sequence ID" value="XM_003029825.1"/>
</dbReference>
<feature type="non-terminal residue" evidence="3">
    <location>
        <position position="376"/>
    </location>
</feature>
<evidence type="ECO:0000256" key="1">
    <source>
        <dbReference type="SAM" id="MobiDB-lite"/>
    </source>
</evidence>
<evidence type="ECO:0000313" key="3">
    <source>
        <dbReference type="EMBL" id="EFI94968.1"/>
    </source>
</evidence>
<dbReference type="KEGG" id="scm:SCHCO_02586404"/>
<name>D8QCP7_SCHCM</name>
<dbReference type="GeneID" id="9594219"/>
<dbReference type="Proteomes" id="UP000007431">
    <property type="component" value="Unassembled WGS sequence"/>
</dbReference>
<proteinExistence type="predicted"/>
<dbReference type="HOGENOM" id="CLU_681695_0_0_1"/>
<dbReference type="Pfam" id="PF20415">
    <property type="entry name" value="DUF6699"/>
    <property type="match status" value="1"/>
</dbReference>
<dbReference type="AlphaFoldDB" id="D8QCP7"/>
<feature type="domain" description="DUF6699" evidence="2">
    <location>
        <begin position="201"/>
        <end position="345"/>
    </location>
</feature>
<feature type="region of interest" description="Disordered" evidence="1">
    <location>
        <begin position="112"/>
        <end position="139"/>
    </location>
</feature>